<dbReference type="PROSITE" id="PS00463">
    <property type="entry name" value="ZN2_CY6_FUNGAL_1"/>
    <property type="match status" value="1"/>
</dbReference>
<evidence type="ECO:0000256" key="1">
    <source>
        <dbReference type="ARBA" id="ARBA00023242"/>
    </source>
</evidence>
<keyword evidence="5" id="KW-1185">Reference proteome</keyword>
<keyword evidence="1" id="KW-0539">Nucleus</keyword>
<dbReference type="EMBL" id="JAKIXB020000017">
    <property type="protein sequence ID" value="KAL1600957.1"/>
    <property type="molecule type" value="Genomic_DNA"/>
</dbReference>
<evidence type="ECO:0000256" key="2">
    <source>
        <dbReference type="SAM" id="MobiDB-lite"/>
    </source>
</evidence>
<comment type="caution">
    <text evidence="4">The sequence shown here is derived from an EMBL/GenBank/DDBJ whole genome shotgun (WGS) entry which is preliminary data.</text>
</comment>
<dbReference type="SMART" id="SM00066">
    <property type="entry name" value="GAL4"/>
    <property type="match status" value="2"/>
</dbReference>
<sequence>MTDPSAPTTSEVTFDFNLPQGIDTEAEDVMEGAQDLGADIEDNGKLTNDLFGGNGTDHHMHTHDGGNAEQDLHYRDFSPGFSDDEGNGEAFDRTWPSHQAKTQAAQIARVAKSKKSPRRSDGEGSEAELSTDAKRPRQSLFGGLDEDMEEDEHVNNLFTPATPGQGLNYRMSSLNLDQQENGEDEAAMSTGFGLACSDIGSVRDSPVPSDDEVIIPPEDPAKSDVSLQNYYELRQNIDRKKAITHIDTDKSGNWDPEQEARERVAKPVRTKAAKEKKEKRKRKGKSDAPRDYTMKCIVKLPFDAFGNVRNITNDEQNWPEDWSEIESEQERELEEYREAYRANTPDRLLQLPLEDPADKVDDLTGYPAARGCKQCRKLEQACSMVKDGKYPCQECIEDGGECQPIQEPAVKGRCKQCDQANCGVCSFEDDPTQPICDHCADNDHICEALPPDGYKAPRVDLDEIAYGPDRPYAACTNCRTLKRRCNLKTNEDEPPCNYCKKDNLGCHFFDLPKQNTEKQTARKKTLVERIAPDVAKPNSEFFTPEDLADMERHTNVVLERETTPEIEMEDAEGNKGMLSKIDTSFAHPIRFSVPKTYTSDCNFCEIPIFGFVGYFERQVHVIRWNSGLGYAEVGGGHCQDTGETKMCEECTNRRLQIVVCPGHEFERMADADTDHNQLTEELTEAEIGGADMQYQLQRWCSLCFSPASFGCNTVQPDLLGEEESKIAGCHLRLCIACEKTLREDYANHFDLMAADLDSKPKISEADEVLGNKIEGRPRADVGFLMQDGLLMRTVQAMDG</sequence>
<feature type="compositionally biased region" description="Basic and acidic residues" evidence="2">
    <location>
        <begin position="247"/>
        <end position="265"/>
    </location>
</feature>
<proteinExistence type="predicted"/>
<dbReference type="InterPro" id="IPR036864">
    <property type="entry name" value="Zn2-C6_fun-type_DNA-bd_sf"/>
</dbReference>
<evidence type="ECO:0000313" key="4">
    <source>
        <dbReference type="EMBL" id="KAL1600957.1"/>
    </source>
</evidence>
<protein>
    <recommendedName>
        <fullName evidence="3">Zn(2)-C6 fungal-type domain-containing protein</fullName>
    </recommendedName>
</protein>
<feature type="domain" description="Zn(2)-C6 fungal-type" evidence="3">
    <location>
        <begin position="474"/>
        <end position="508"/>
    </location>
</feature>
<evidence type="ECO:0000313" key="5">
    <source>
        <dbReference type="Proteomes" id="UP001521222"/>
    </source>
</evidence>
<feature type="region of interest" description="Disordered" evidence="2">
    <location>
        <begin position="247"/>
        <end position="289"/>
    </location>
</feature>
<evidence type="ECO:0000259" key="3">
    <source>
        <dbReference type="PROSITE" id="PS50048"/>
    </source>
</evidence>
<feature type="region of interest" description="Disordered" evidence="2">
    <location>
        <begin position="47"/>
        <end position="139"/>
    </location>
</feature>
<name>A0ABR3RAH9_9PLEO</name>
<dbReference type="Gene3D" id="4.10.240.10">
    <property type="entry name" value="Zn(2)-C6 fungal-type DNA-binding domain"/>
    <property type="match status" value="1"/>
</dbReference>
<dbReference type="Pfam" id="PF00172">
    <property type="entry name" value="Zn_clus"/>
    <property type="match status" value="1"/>
</dbReference>
<gene>
    <name evidence="4" type="ORF">SLS59_005622</name>
</gene>
<reference evidence="4 5" key="1">
    <citation type="submission" date="2024-02" db="EMBL/GenBank/DDBJ databases">
        <title>De novo assembly and annotation of 12 fungi associated with fruit tree decline syndrome in Ontario, Canada.</title>
        <authorList>
            <person name="Sulman M."/>
            <person name="Ellouze W."/>
            <person name="Ilyukhin E."/>
        </authorList>
    </citation>
    <scope>NUCLEOTIDE SEQUENCE [LARGE SCALE GENOMIC DNA]</scope>
    <source>
        <strain evidence="4 5">M97-236</strain>
    </source>
</reference>
<dbReference type="Proteomes" id="UP001521222">
    <property type="component" value="Unassembled WGS sequence"/>
</dbReference>
<accession>A0ABR3RAH9</accession>
<dbReference type="InterPro" id="IPR001138">
    <property type="entry name" value="Zn2Cys6_DnaBD"/>
</dbReference>
<dbReference type="PROSITE" id="PS50048">
    <property type="entry name" value="ZN2_CY6_FUNGAL_2"/>
    <property type="match status" value="1"/>
</dbReference>
<feature type="compositionally biased region" description="Basic and acidic residues" evidence="2">
    <location>
        <begin position="56"/>
        <end position="76"/>
    </location>
</feature>
<dbReference type="SUPFAM" id="SSF57701">
    <property type="entry name" value="Zn2/Cys6 DNA-binding domain"/>
    <property type="match status" value="1"/>
</dbReference>
<feature type="compositionally biased region" description="Polar residues" evidence="2">
    <location>
        <begin position="96"/>
        <end position="105"/>
    </location>
</feature>
<organism evidence="4 5">
    <name type="scientific">Nothophoma quercina</name>
    <dbReference type="NCBI Taxonomy" id="749835"/>
    <lineage>
        <taxon>Eukaryota</taxon>
        <taxon>Fungi</taxon>
        <taxon>Dikarya</taxon>
        <taxon>Ascomycota</taxon>
        <taxon>Pezizomycotina</taxon>
        <taxon>Dothideomycetes</taxon>
        <taxon>Pleosporomycetidae</taxon>
        <taxon>Pleosporales</taxon>
        <taxon>Pleosporineae</taxon>
        <taxon>Didymellaceae</taxon>
        <taxon>Nothophoma</taxon>
    </lineage>
</organism>
<dbReference type="CDD" id="cd00067">
    <property type="entry name" value="GAL4"/>
    <property type="match status" value="1"/>
</dbReference>